<evidence type="ECO:0000313" key="1">
    <source>
        <dbReference type="EMBL" id="SVC37089.1"/>
    </source>
</evidence>
<dbReference type="GO" id="GO:0050797">
    <property type="term" value="F:thymidylate synthase (FAD) activity"/>
    <property type="evidence" value="ECO:0007669"/>
    <property type="project" value="InterPro"/>
</dbReference>
<feature type="non-terminal residue" evidence="1">
    <location>
        <position position="313"/>
    </location>
</feature>
<dbReference type="PROSITE" id="PS51331">
    <property type="entry name" value="THYX"/>
    <property type="match status" value="1"/>
</dbReference>
<accession>A0A382LK68</accession>
<dbReference type="EMBL" id="UINC01087597">
    <property type="protein sequence ID" value="SVC37089.1"/>
    <property type="molecule type" value="Genomic_DNA"/>
</dbReference>
<dbReference type="SUPFAM" id="SSF69796">
    <property type="entry name" value="Thymidylate synthase-complementing protein Thy1"/>
    <property type="match status" value="1"/>
</dbReference>
<sequence>MEATEKSSFLRRVYPLDPREVTEEELAVIFAMTSRRPEAFDKIKEMVTAEKAANFHERWVLGYGHASVAEHAIIHLAVENVSRLACDTLEDNRIGSYTEKSSRYQLLERNAFYTPRELDAMPKATSSYHVAVQTMFDVYEQLVNGTIAYLATINPQNENERDRAYKLRLQREATDSCRFVLPASALTNVGVTMNTRSLEHAVRKLLSSNLDEERTLGEELKQQAKTITPTLVRYAERNDYLELSRSALEEQTARLLPSTLRASPGPTSVSASLVDFDNDAQTRLVAALLYRNAHASYDDVWKHASALSLKQQE</sequence>
<dbReference type="GO" id="GO:0006231">
    <property type="term" value="P:dTMP biosynthetic process"/>
    <property type="evidence" value="ECO:0007669"/>
    <property type="project" value="InterPro"/>
</dbReference>
<organism evidence="1">
    <name type="scientific">marine metagenome</name>
    <dbReference type="NCBI Taxonomy" id="408172"/>
    <lineage>
        <taxon>unclassified sequences</taxon>
        <taxon>metagenomes</taxon>
        <taxon>ecological metagenomes</taxon>
    </lineage>
</organism>
<gene>
    <name evidence="1" type="ORF">METZ01_LOCUS289943</name>
</gene>
<dbReference type="GO" id="GO:0070402">
    <property type="term" value="F:NADPH binding"/>
    <property type="evidence" value="ECO:0007669"/>
    <property type="project" value="TreeGrafter"/>
</dbReference>
<dbReference type="PANTHER" id="PTHR34934:SF1">
    <property type="entry name" value="FLAVIN-DEPENDENT THYMIDYLATE SYNTHASE"/>
    <property type="match status" value="1"/>
</dbReference>
<reference evidence="1" key="1">
    <citation type="submission" date="2018-05" db="EMBL/GenBank/DDBJ databases">
        <authorList>
            <person name="Lanie J.A."/>
            <person name="Ng W.-L."/>
            <person name="Kazmierczak K.M."/>
            <person name="Andrzejewski T.M."/>
            <person name="Davidsen T.M."/>
            <person name="Wayne K.J."/>
            <person name="Tettelin H."/>
            <person name="Glass J.I."/>
            <person name="Rusch D."/>
            <person name="Podicherti R."/>
            <person name="Tsui H.-C.T."/>
            <person name="Winkler M.E."/>
        </authorList>
    </citation>
    <scope>NUCLEOTIDE SEQUENCE</scope>
</reference>
<dbReference type="Pfam" id="PF02511">
    <property type="entry name" value="Thy1"/>
    <property type="match status" value="1"/>
</dbReference>
<dbReference type="GO" id="GO:0050660">
    <property type="term" value="F:flavin adenine dinucleotide binding"/>
    <property type="evidence" value="ECO:0007669"/>
    <property type="project" value="InterPro"/>
</dbReference>
<dbReference type="InterPro" id="IPR036098">
    <property type="entry name" value="Thymidylate_synthase_ThyX_sf"/>
</dbReference>
<proteinExistence type="predicted"/>
<dbReference type="InterPro" id="IPR003669">
    <property type="entry name" value="Thymidylate_synthase_ThyX"/>
</dbReference>
<dbReference type="AlphaFoldDB" id="A0A382LK68"/>
<dbReference type="PANTHER" id="PTHR34934">
    <property type="entry name" value="FLAVIN-DEPENDENT THYMIDYLATE SYNTHASE"/>
    <property type="match status" value="1"/>
</dbReference>
<protein>
    <submittedName>
        <fullName evidence="1">Uncharacterized protein</fullName>
    </submittedName>
</protein>
<dbReference type="Gene3D" id="3.30.1360.170">
    <property type="match status" value="1"/>
</dbReference>
<dbReference type="CDD" id="cd20175">
    <property type="entry name" value="ThyX"/>
    <property type="match status" value="1"/>
</dbReference>
<dbReference type="GO" id="GO:0004799">
    <property type="term" value="F:thymidylate synthase activity"/>
    <property type="evidence" value="ECO:0007669"/>
    <property type="project" value="TreeGrafter"/>
</dbReference>
<name>A0A382LK68_9ZZZZ</name>